<accession>A0A914PS94</accession>
<feature type="signal peptide" evidence="1">
    <location>
        <begin position="1"/>
        <end position="25"/>
    </location>
</feature>
<name>A0A914PS94_9BILA</name>
<evidence type="ECO:0000256" key="1">
    <source>
        <dbReference type="SAM" id="SignalP"/>
    </source>
</evidence>
<dbReference type="WBParaSite" id="PDA_v2.g17714.t1">
    <property type="protein sequence ID" value="PDA_v2.g17714.t1"/>
    <property type="gene ID" value="PDA_v2.g17714"/>
</dbReference>
<keyword evidence="2" id="KW-1185">Reference proteome</keyword>
<dbReference type="AlphaFoldDB" id="A0A914PS94"/>
<organism evidence="2 3">
    <name type="scientific">Panagrolaimus davidi</name>
    <dbReference type="NCBI Taxonomy" id="227884"/>
    <lineage>
        <taxon>Eukaryota</taxon>
        <taxon>Metazoa</taxon>
        <taxon>Ecdysozoa</taxon>
        <taxon>Nematoda</taxon>
        <taxon>Chromadorea</taxon>
        <taxon>Rhabditida</taxon>
        <taxon>Tylenchina</taxon>
        <taxon>Panagrolaimomorpha</taxon>
        <taxon>Panagrolaimoidea</taxon>
        <taxon>Panagrolaimidae</taxon>
        <taxon>Panagrolaimus</taxon>
    </lineage>
</organism>
<proteinExistence type="predicted"/>
<feature type="chain" id="PRO_5037480421" evidence="1">
    <location>
        <begin position="26"/>
        <end position="73"/>
    </location>
</feature>
<evidence type="ECO:0000313" key="3">
    <source>
        <dbReference type="WBParaSite" id="PDA_v2.g17714.t1"/>
    </source>
</evidence>
<evidence type="ECO:0000313" key="2">
    <source>
        <dbReference type="Proteomes" id="UP000887578"/>
    </source>
</evidence>
<dbReference type="Proteomes" id="UP000887578">
    <property type="component" value="Unplaced"/>
</dbReference>
<sequence length="73" mass="7775">MRSPVFLGIFIFALTAMAFIPLIQAQCTTNAPNGGCFPDFKDRDARCGGLMGTNSDTRFSFDGPGGKCFCCPA</sequence>
<protein>
    <submittedName>
        <fullName evidence="3">Uncharacterized protein</fullName>
    </submittedName>
</protein>
<keyword evidence="1" id="KW-0732">Signal</keyword>
<reference evidence="3" key="1">
    <citation type="submission" date="2022-11" db="UniProtKB">
        <authorList>
            <consortium name="WormBaseParasite"/>
        </authorList>
    </citation>
    <scope>IDENTIFICATION</scope>
</reference>